<dbReference type="EMBL" id="RXFM01000118">
    <property type="protein sequence ID" value="RST62194.1"/>
    <property type="molecule type" value="Genomic_DNA"/>
</dbReference>
<evidence type="ECO:0000313" key="6">
    <source>
        <dbReference type="EMBL" id="RST62194.1"/>
    </source>
</evidence>
<protein>
    <submittedName>
        <fullName evidence="6">Penicillin-binding protein activator</fullName>
    </submittedName>
</protein>
<dbReference type="Gene3D" id="3.40.50.2300">
    <property type="match status" value="2"/>
</dbReference>
<accession>A0A429XEV6</accession>
<dbReference type="OrthoDB" id="7210494at2"/>
<proteinExistence type="inferred from homology"/>
<sequence>MKKILSIFLLFLLVSCNTLENKFDSLFNKKDSKQNPKLVAMPSKNPLEVKIAVLLPLSGKYQYLGQSILDSMQLALYELRADNITYKAIDVGSDAISAKEAIELANFDDTDMIFGPIFKEQAEVIYEKAKKNNLIMLTYSNDMDLTNMPGLYVFDIIPFQQVKKVIGYASKKQYSNVYSIVPQNRYGNLVEKYLLDNAGEGHYNVKKVSLYTASDVPIVRRFTLSEAILSIKGSVKNDISNSIPGFGHPSIVLPEQNNNLIKVMNQLQFLHSSSDPQYKILGIGDWSNYPLTQNVITKNAWISDIPHKAFYEFESRFKDNYKYNPPRIAAIAYDSIMLLSAIINKANNCIIIKFEELERTDGYQGITGAFRLKSNGENDRLFAVYEYEKGQMKEILAADIAFR</sequence>
<name>A0A429XEV6_9RICK</name>
<evidence type="ECO:0000256" key="3">
    <source>
        <dbReference type="ARBA" id="ARBA00022970"/>
    </source>
</evidence>
<gene>
    <name evidence="6" type="ORF">EIC27_06505</name>
</gene>
<dbReference type="GO" id="GO:0006865">
    <property type="term" value="P:amino acid transport"/>
    <property type="evidence" value="ECO:0007669"/>
    <property type="project" value="UniProtKB-KW"/>
</dbReference>
<dbReference type="Proteomes" id="UP000279470">
    <property type="component" value="Unassembled WGS sequence"/>
</dbReference>
<dbReference type="AlphaFoldDB" id="A0A429XEV6"/>
<comment type="caution">
    <text evidence="6">The sequence shown here is derived from an EMBL/GenBank/DDBJ whole genome shotgun (WGS) entry which is preliminary data.</text>
</comment>
<dbReference type="PROSITE" id="PS51257">
    <property type="entry name" value="PROKAR_LIPOPROTEIN"/>
    <property type="match status" value="1"/>
</dbReference>
<dbReference type="PANTHER" id="PTHR30483">
    <property type="entry name" value="LEUCINE-SPECIFIC-BINDING PROTEIN"/>
    <property type="match status" value="1"/>
</dbReference>
<feature type="chain" id="PRO_5019493427" evidence="4">
    <location>
        <begin position="21"/>
        <end position="403"/>
    </location>
</feature>
<evidence type="ECO:0000313" key="7">
    <source>
        <dbReference type="Proteomes" id="UP000279470"/>
    </source>
</evidence>
<feature type="signal peptide" evidence="4">
    <location>
        <begin position="1"/>
        <end position="20"/>
    </location>
</feature>
<evidence type="ECO:0000256" key="1">
    <source>
        <dbReference type="ARBA" id="ARBA00010062"/>
    </source>
</evidence>
<dbReference type="PANTHER" id="PTHR30483:SF6">
    <property type="entry name" value="PERIPLASMIC BINDING PROTEIN OF ABC TRANSPORTER FOR NATURAL AMINO ACIDS"/>
    <property type="match status" value="1"/>
</dbReference>
<dbReference type="CDD" id="cd06339">
    <property type="entry name" value="PBP1_YraM_LppC_lipoprotein-like"/>
    <property type="match status" value="1"/>
</dbReference>
<reference evidence="7" key="1">
    <citation type="submission" date="2018-11" db="EMBL/GenBank/DDBJ databases">
        <title>Phylogenetic, genomic, and biogeographic characterization of a novel and ubiquitous marine invertebrate-associated Rickettsiales parasite, Candidatus Marinoinvertebrata rohwerii, gen. nov., sp. nov.</title>
        <authorList>
            <person name="Klinges J.G."/>
            <person name="Rosales S.M."/>
            <person name="Mcminds R."/>
            <person name="Shaver E.C."/>
            <person name="Shantz A."/>
            <person name="Peters E.C."/>
            <person name="Burkepile D.E."/>
            <person name="Silliman B.R."/>
            <person name="Vega Thurber R.L."/>
        </authorList>
    </citation>
    <scope>NUCLEOTIDE SEQUENCE [LARGE SCALE GENOMIC DNA]</scope>
    <source>
        <strain evidence="7">a_cerv_44</strain>
    </source>
</reference>
<feature type="domain" description="Leucine-binding protein" evidence="5">
    <location>
        <begin position="48"/>
        <end position="220"/>
    </location>
</feature>
<organism evidence="6 7">
    <name type="scientific">Candidatus Aquarickettsia rohweri</name>
    <dbReference type="NCBI Taxonomy" id="2602574"/>
    <lineage>
        <taxon>Bacteria</taxon>
        <taxon>Pseudomonadati</taxon>
        <taxon>Pseudomonadota</taxon>
        <taxon>Alphaproteobacteria</taxon>
        <taxon>Rickettsiales</taxon>
        <taxon>Candidatus Midichloriaceae</taxon>
        <taxon>Candidatus Aquarickettsia</taxon>
    </lineage>
</organism>
<evidence type="ECO:0000256" key="4">
    <source>
        <dbReference type="SAM" id="SignalP"/>
    </source>
</evidence>
<evidence type="ECO:0000256" key="2">
    <source>
        <dbReference type="ARBA" id="ARBA00022729"/>
    </source>
</evidence>
<evidence type="ECO:0000259" key="5">
    <source>
        <dbReference type="Pfam" id="PF13458"/>
    </source>
</evidence>
<dbReference type="Pfam" id="PF13458">
    <property type="entry name" value="Peripla_BP_6"/>
    <property type="match status" value="1"/>
</dbReference>
<dbReference type="InterPro" id="IPR028082">
    <property type="entry name" value="Peripla_BP_I"/>
</dbReference>
<dbReference type="SUPFAM" id="SSF53822">
    <property type="entry name" value="Periplasmic binding protein-like I"/>
    <property type="match status" value="1"/>
</dbReference>
<dbReference type="RefSeq" id="WP_126045248.1">
    <property type="nucleotide sequence ID" value="NZ_RXFM01000118.1"/>
</dbReference>
<keyword evidence="3" id="KW-0029">Amino-acid transport</keyword>
<dbReference type="InterPro" id="IPR028081">
    <property type="entry name" value="Leu-bd"/>
</dbReference>
<keyword evidence="3" id="KW-0813">Transport</keyword>
<keyword evidence="7" id="KW-1185">Reference proteome</keyword>
<dbReference type="InterPro" id="IPR051010">
    <property type="entry name" value="BCAA_transport"/>
</dbReference>
<comment type="similarity">
    <text evidence="1">Belongs to the leucine-binding protein family.</text>
</comment>
<keyword evidence="2 4" id="KW-0732">Signal</keyword>